<accession>A0A0H5DP83</accession>
<feature type="transmembrane region" description="Helical" evidence="1">
    <location>
        <begin position="238"/>
        <end position="261"/>
    </location>
</feature>
<feature type="transmembrane region" description="Helical" evidence="1">
    <location>
        <begin position="24"/>
        <end position="44"/>
    </location>
</feature>
<dbReference type="AlphaFoldDB" id="A0A0H5DP83"/>
<protein>
    <submittedName>
        <fullName evidence="2">Conserved putative membrane protein</fullName>
    </submittedName>
</protein>
<dbReference type="Proteomes" id="UP000220251">
    <property type="component" value="Unassembled WGS sequence"/>
</dbReference>
<proteinExistence type="predicted"/>
<feature type="transmembrane region" description="Helical" evidence="1">
    <location>
        <begin position="147"/>
        <end position="172"/>
    </location>
</feature>
<feature type="transmembrane region" description="Helical" evidence="1">
    <location>
        <begin position="193"/>
        <end position="218"/>
    </location>
</feature>
<organism evidence="2 3">
    <name type="scientific">Estrella lausannensis</name>
    <dbReference type="NCBI Taxonomy" id="483423"/>
    <lineage>
        <taxon>Bacteria</taxon>
        <taxon>Pseudomonadati</taxon>
        <taxon>Chlamydiota</taxon>
        <taxon>Chlamydiia</taxon>
        <taxon>Parachlamydiales</taxon>
        <taxon>Candidatus Criblamydiaceae</taxon>
        <taxon>Estrella</taxon>
    </lineage>
</organism>
<evidence type="ECO:0000256" key="1">
    <source>
        <dbReference type="SAM" id="Phobius"/>
    </source>
</evidence>
<keyword evidence="1" id="KW-1133">Transmembrane helix</keyword>
<name>A0A0H5DP83_9BACT</name>
<keyword evidence="3" id="KW-1185">Reference proteome</keyword>
<dbReference type="EMBL" id="CWGJ01000011">
    <property type="protein sequence ID" value="CRX38321.1"/>
    <property type="molecule type" value="Genomic_DNA"/>
</dbReference>
<reference evidence="3" key="1">
    <citation type="submission" date="2015-06" db="EMBL/GenBank/DDBJ databases">
        <authorList>
            <person name="Bertelli C."/>
        </authorList>
    </citation>
    <scope>NUCLEOTIDE SEQUENCE [LARGE SCALE GENOMIC DNA]</scope>
    <source>
        <strain evidence="3">CRIB-30</strain>
    </source>
</reference>
<evidence type="ECO:0000313" key="3">
    <source>
        <dbReference type="Proteomes" id="UP000220251"/>
    </source>
</evidence>
<dbReference type="RefSeq" id="WP_098038163.1">
    <property type="nucleotide sequence ID" value="NZ_CWGJ01000011.1"/>
</dbReference>
<dbReference type="OrthoDB" id="21206at2"/>
<sequence>MTAEDLSFIFNRAFYGSFSLKKMLFVFWVLALCGVLVVFFRGLAVNVGGWLLLSLTFLPMFLTGGVLLSLGVMLIRIYHDEVKGKEVKYRKIFSKSWEVILGASYFTIPIILLYLVMWMVLGIFVMLTQIPIIGAIFSSILSFGPFLLNFASLLLCVGMLAFLFFVSPAIALKGLNGLQLSQWLNKRFKNDPFANLVAIIVGVLPVAFVSILLVLAAYLSGSMTDLGFDSTLYTMTRWFFMMIPFVFVLSPAIIFFFNFAAESHVLMKRAFSPK</sequence>
<evidence type="ECO:0000313" key="2">
    <source>
        <dbReference type="EMBL" id="CRX38321.1"/>
    </source>
</evidence>
<keyword evidence="1" id="KW-0472">Membrane</keyword>
<gene>
    <name evidence="2" type="ORF">ELAC_0975</name>
</gene>
<keyword evidence="1" id="KW-0812">Transmembrane</keyword>
<feature type="transmembrane region" description="Helical" evidence="1">
    <location>
        <begin position="50"/>
        <end position="78"/>
    </location>
</feature>
<feature type="transmembrane region" description="Helical" evidence="1">
    <location>
        <begin position="99"/>
        <end position="127"/>
    </location>
</feature>